<keyword evidence="3" id="KW-0547">Nucleotide-binding</keyword>
<dbReference type="Gene3D" id="3.30.1490.330">
    <property type="match status" value="1"/>
</dbReference>
<dbReference type="SUPFAM" id="SSF56059">
    <property type="entry name" value="Glutathione synthetase ATP-binding domain-like"/>
    <property type="match status" value="1"/>
</dbReference>
<evidence type="ECO:0000313" key="8">
    <source>
        <dbReference type="Proteomes" id="UP000321258"/>
    </source>
</evidence>
<reference evidence="7 8" key="1">
    <citation type="submission" date="2019-07" db="EMBL/GenBank/DDBJ databases">
        <title>Whole genome shotgun sequence of Methylobacterium haplocladii NBRC 107714.</title>
        <authorList>
            <person name="Hosoyama A."/>
            <person name="Uohara A."/>
            <person name="Ohji S."/>
            <person name="Ichikawa N."/>
        </authorList>
    </citation>
    <scope>NUCLEOTIDE SEQUENCE [LARGE SCALE GENOMIC DNA]</scope>
    <source>
        <strain evidence="7 8">NBRC 107714</strain>
    </source>
</reference>
<evidence type="ECO:0000259" key="6">
    <source>
        <dbReference type="Pfam" id="PF03738"/>
    </source>
</evidence>
<comment type="caution">
    <text evidence="7">The sequence shown here is derived from an EMBL/GenBank/DDBJ whole genome shotgun (WGS) entry which is preliminary data.</text>
</comment>
<evidence type="ECO:0000256" key="4">
    <source>
        <dbReference type="ARBA" id="ARBA00022840"/>
    </source>
</evidence>
<keyword evidence="8" id="KW-1185">Reference proteome</keyword>
<dbReference type="GO" id="GO:0016874">
    <property type="term" value="F:ligase activity"/>
    <property type="evidence" value="ECO:0007669"/>
    <property type="project" value="UniProtKB-KW"/>
</dbReference>
<evidence type="ECO:0000313" key="7">
    <source>
        <dbReference type="EMBL" id="GEP00990.1"/>
    </source>
</evidence>
<dbReference type="Proteomes" id="UP000321258">
    <property type="component" value="Unassembled WGS sequence"/>
</dbReference>
<organism evidence="7 8">
    <name type="scientific">Methylobacterium haplocladii</name>
    <dbReference type="NCBI Taxonomy" id="1176176"/>
    <lineage>
        <taxon>Bacteria</taxon>
        <taxon>Pseudomonadati</taxon>
        <taxon>Pseudomonadota</taxon>
        <taxon>Alphaproteobacteria</taxon>
        <taxon>Hyphomicrobiales</taxon>
        <taxon>Methylobacteriaceae</taxon>
        <taxon>Methylobacterium</taxon>
    </lineage>
</organism>
<protein>
    <recommendedName>
        <fullName evidence="6">Glutathionylspermidine synthase pre-ATP-grasp-like domain-containing protein</fullName>
    </recommendedName>
</protein>
<dbReference type="InterPro" id="IPR005494">
    <property type="entry name" value="GSPS_pre-ATP-grasp-like_dom"/>
</dbReference>
<keyword evidence="5" id="KW-0460">Magnesium</keyword>
<dbReference type="Pfam" id="PF03738">
    <property type="entry name" value="GSP_synth"/>
    <property type="match status" value="1"/>
</dbReference>
<sequence length="389" mass="43160">MRRLETGERPDWRDTAQKNGFVFHTLDGAPYWDESHAYAFTLREIEEDIEGPSGELHALCLDFVSRAVEDERILASLRIPESAWDAVRGSWRRGDPSLYGRLDLSYGGTGPAKLLEYNADTPTALYETGVFQWLWLEEMLRDGRLPAGSDQFNVVHERLIARFRDLPATALTAFAAEADAPEDRGTVEYLRDCAFQAGHTTRLLDLSEIGLMADGRFCAPDGTAIDWLFKLYPWEWAFADAFADAVAASPTRFLEPPWKAVLSNKGLLPHVWAQEPGHPNLLPAFFDEDPQAAGLGDSYVRKPIFSREGSNVAIVRDGTMLAHEPGPYGSEGHIRQALAELPLFDDHRRPVIGSWIIGDAPGGLCVREGRGAITRNDALIVPHVIEPAA</sequence>
<evidence type="ECO:0000256" key="3">
    <source>
        <dbReference type="ARBA" id="ARBA00022741"/>
    </source>
</evidence>
<dbReference type="GO" id="GO:0046872">
    <property type="term" value="F:metal ion binding"/>
    <property type="evidence" value="ECO:0007669"/>
    <property type="project" value="UniProtKB-KW"/>
</dbReference>
<evidence type="ECO:0000256" key="2">
    <source>
        <dbReference type="ARBA" id="ARBA00022723"/>
    </source>
</evidence>
<dbReference type="AlphaFoldDB" id="A0A512ITG2"/>
<gene>
    <name evidence="7" type="ORF">MHA02_33770</name>
</gene>
<feature type="domain" description="Glutathionylspermidine synthase pre-ATP-grasp-like" evidence="6">
    <location>
        <begin position="12"/>
        <end position="385"/>
    </location>
</feature>
<dbReference type="GO" id="GO:0005524">
    <property type="term" value="F:ATP binding"/>
    <property type="evidence" value="ECO:0007669"/>
    <property type="project" value="UniProtKB-KW"/>
</dbReference>
<evidence type="ECO:0000256" key="5">
    <source>
        <dbReference type="ARBA" id="ARBA00022842"/>
    </source>
</evidence>
<accession>A0A512ITG2</accession>
<keyword evidence="4" id="KW-0067">ATP-binding</keyword>
<name>A0A512ITG2_9HYPH</name>
<keyword evidence="2" id="KW-0479">Metal-binding</keyword>
<dbReference type="SUPFAM" id="SSF52440">
    <property type="entry name" value="PreATP-grasp domain"/>
    <property type="match status" value="1"/>
</dbReference>
<dbReference type="RefSeq" id="WP_147080800.1">
    <property type="nucleotide sequence ID" value="NZ_BJZT01000037.1"/>
</dbReference>
<dbReference type="InterPro" id="IPR016185">
    <property type="entry name" value="PreATP-grasp_dom_sf"/>
</dbReference>
<dbReference type="OrthoDB" id="9765517at2"/>
<proteinExistence type="predicted"/>
<dbReference type="EMBL" id="BJZT01000037">
    <property type="protein sequence ID" value="GEP00990.1"/>
    <property type="molecule type" value="Genomic_DNA"/>
</dbReference>
<keyword evidence="1" id="KW-0436">Ligase</keyword>
<evidence type="ECO:0000256" key="1">
    <source>
        <dbReference type="ARBA" id="ARBA00022598"/>
    </source>
</evidence>